<keyword evidence="13" id="KW-1185">Reference proteome</keyword>
<dbReference type="PANTHER" id="PTHR38786:SF1">
    <property type="entry name" value="FLAGELLAR FLIJ PROTEIN"/>
    <property type="match status" value="1"/>
</dbReference>
<dbReference type="GO" id="GO:0006935">
    <property type="term" value="P:chemotaxis"/>
    <property type="evidence" value="ECO:0007669"/>
    <property type="project" value="UniProtKB-KW"/>
</dbReference>
<dbReference type="NCBIfam" id="TIGR02473">
    <property type="entry name" value="flagell_FliJ"/>
    <property type="match status" value="1"/>
</dbReference>
<proteinExistence type="inferred from homology"/>
<dbReference type="GO" id="GO:0009288">
    <property type="term" value="C:bacterial-type flagellum"/>
    <property type="evidence" value="ECO:0007669"/>
    <property type="project" value="InterPro"/>
</dbReference>
<evidence type="ECO:0000256" key="5">
    <source>
        <dbReference type="ARBA" id="ARBA00022475"/>
    </source>
</evidence>
<dbReference type="OrthoDB" id="5951725at2"/>
<comment type="caution">
    <text evidence="12">The sequence shown here is derived from an EMBL/GenBank/DDBJ whole genome shotgun (WGS) entry which is preliminary data.</text>
</comment>
<evidence type="ECO:0000256" key="11">
    <source>
        <dbReference type="SAM" id="MobiDB-lite"/>
    </source>
</evidence>
<keyword evidence="12" id="KW-0282">Flagellum</keyword>
<protein>
    <recommendedName>
        <fullName evidence="3">Flagellar FliJ protein</fullName>
    </recommendedName>
</protein>
<evidence type="ECO:0000256" key="10">
    <source>
        <dbReference type="ARBA" id="ARBA00023225"/>
    </source>
</evidence>
<feature type="region of interest" description="Disordered" evidence="11">
    <location>
        <begin position="1"/>
        <end position="21"/>
    </location>
</feature>
<evidence type="ECO:0000256" key="2">
    <source>
        <dbReference type="ARBA" id="ARBA00010004"/>
    </source>
</evidence>
<evidence type="ECO:0000256" key="1">
    <source>
        <dbReference type="ARBA" id="ARBA00004413"/>
    </source>
</evidence>
<evidence type="ECO:0000256" key="4">
    <source>
        <dbReference type="ARBA" id="ARBA00022448"/>
    </source>
</evidence>
<sequence>MTPRSQRLQPAADQARDRREQALQRLAEQQQRLLKAEQQLAELQRYRNEYALGIAAGGLSVDVLLNRQQFVERIDRAIAQQSIEMERLHRQLALASEGWRQAHAREQALGSVIAHMLKQEQASESRREQSEIDERMQYRRGPTRSSAQSPNSDDDLPPDFNPSAMSFRP</sequence>
<dbReference type="Proteomes" id="UP000253782">
    <property type="component" value="Unassembled WGS sequence"/>
</dbReference>
<comment type="subcellular location">
    <subcellularLocation>
        <location evidence="1">Cell membrane</location>
        <topology evidence="1">Peripheral membrane protein</topology>
        <orientation evidence="1">Cytoplasmic side</orientation>
    </subcellularLocation>
</comment>
<dbReference type="GO" id="GO:0015031">
    <property type="term" value="P:protein transport"/>
    <property type="evidence" value="ECO:0007669"/>
    <property type="project" value="UniProtKB-KW"/>
</dbReference>
<dbReference type="GO" id="GO:0005886">
    <property type="term" value="C:plasma membrane"/>
    <property type="evidence" value="ECO:0007669"/>
    <property type="project" value="UniProtKB-SubCell"/>
</dbReference>
<dbReference type="PANTHER" id="PTHR38786">
    <property type="entry name" value="FLAGELLAR FLIJ PROTEIN"/>
    <property type="match status" value="1"/>
</dbReference>
<evidence type="ECO:0000313" key="12">
    <source>
        <dbReference type="EMBL" id="RDD79748.1"/>
    </source>
</evidence>
<keyword evidence="8" id="KW-0653">Protein transport</keyword>
<reference evidence="12 13" key="1">
    <citation type="submission" date="2018-07" db="EMBL/GenBank/DDBJ databases">
        <title>Dyella tabacisoli L4-6T, whole genome shotgun sequence.</title>
        <authorList>
            <person name="Zhou X.-K."/>
            <person name="Li W.-J."/>
            <person name="Duan Y.-Q."/>
        </authorList>
    </citation>
    <scope>NUCLEOTIDE SEQUENCE [LARGE SCALE GENOMIC DNA]</scope>
    <source>
        <strain evidence="12 13">L4-6</strain>
    </source>
</reference>
<dbReference type="InterPro" id="IPR052570">
    <property type="entry name" value="FliJ"/>
</dbReference>
<evidence type="ECO:0000256" key="9">
    <source>
        <dbReference type="ARBA" id="ARBA00023136"/>
    </source>
</evidence>
<dbReference type="EMBL" id="QQAH01000026">
    <property type="protein sequence ID" value="RDD79748.1"/>
    <property type="molecule type" value="Genomic_DNA"/>
</dbReference>
<dbReference type="GO" id="GO:0044781">
    <property type="term" value="P:bacterial-type flagellum organization"/>
    <property type="evidence" value="ECO:0007669"/>
    <property type="project" value="UniProtKB-KW"/>
</dbReference>
<comment type="similarity">
    <text evidence="2">Belongs to the FliJ family.</text>
</comment>
<dbReference type="InterPro" id="IPR053716">
    <property type="entry name" value="Flag_assembly_chemotaxis_eff"/>
</dbReference>
<name>A0A369UJ50_9GAMM</name>
<evidence type="ECO:0000256" key="7">
    <source>
        <dbReference type="ARBA" id="ARBA00022795"/>
    </source>
</evidence>
<organism evidence="12 13">
    <name type="scientific">Dyella tabacisoli</name>
    <dbReference type="NCBI Taxonomy" id="2282381"/>
    <lineage>
        <taxon>Bacteria</taxon>
        <taxon>Pseudomonadati</taxon>
        <taxon>Pseudomonadota</taxon>
        <taxon>Gammaproteobacteria</taxon>
        <taxon>Lysobacterales</taxon>
        <taxon>Rhodanobacteraceae</taxon>
        <taxon>Dyella</taxon>
    </lineage>
</organism>
<accession>A0A369UJ50</accession>
<keyword evidence="9" id="KW-0472">Membrane</keyword>
<evidence type="ECO:0000256" key="3">
    <source>
        <dbReference type="ARBA" id="ARBA00020392"/>
    </source>
</evidence>
<feature type="compositionally biased region" description="Low complexity" evidence="11">
    <location>
        <begin position="1"/>
        <end position="13"/>
    </location>
</feature>
<keyword evidence="5" id="KW-1003">Cell membrane</keyword>
<feature type="compositionally biased region" description="Basic and acidic residues" evidence="11">
    <location>
        <begin position="119"/>
        <end position="137"/>
    </location>
</feature>
<keyword evidence="10" id="KW-1006">Bacterial flagellum protein export</keyword>
<feature type="region of interest" description="Disordered" evidence="11">
    <location>
        <begin position="119"/>
        <end position="169"/>
    </location>
</feature>
<dbReference type="Gene3D" id="1.10.287.1700">
    <property type="match status" value="1"/>
</dbReference>
<evidence type="ECO:0000256" key="6">
    <source>
        <dbReference type="ARBA" id="ARBA00022500"/>
    </source>
</evidence>
<dbReference type="InterPro" id="IPR012823">
    <property type="entry name" value="Flagell_FliJ"/>
</dbReference>
<dbReference type="GO" id="GO:0071973">
    <property type="term" value="P:bacterial-type flagellum-dependent cell motility"/>
    <property type="evidence" value="ECO:0007669"/>
    <property type="project" value="InterPro"/>
</dbReference>
<keyword evidence="4" id="KW-0813">Transport</keyword>
<evidence type="ECO:0000313" key="13">
    <source>
        <dbReference type="Proteomes" id="UP000253782"/>
    </source>
</evidence>
<keyword evidence="12" id="KW-0966">Cell projection</keyword>
<dbReference type="Pfam" id="PF02050">
    <property type="entry name" value="FliJ"/>
    <property type="match status" value="1"/>
</dbReference>
<keyword evidence="6" id="KW-0145">Chemotaxis</keyword>
<gene>
    <name evidence="12" type="primary">fliJ</name>
    <name evidence="12" type="ORF">DVJ77_20690</name>
</gene>
<evidence type="ECO:0000256" key="8">
    <source>
        <dbReference type="ARBA" id="ARBA00022927"/>
    </source>
</evidence>
<keyword evidence="12" id="KW-0969">Cilium</keyword>
<dbReference type="RefSeq" id="WP_114847436.1">
    <property type="nucleotide sequence ID" value="NZ_JBHSPE010000001.1"/>
</dbReference>
<dbReference type="AlphaFoldDB" id="A0A369UJ50"/>
<keyword evidence="7" id="KW-1005">Bacterial flagellum biogenesis</keyword>